<evidence type="ECO:0000256" key="5">
    <source>
        <dbReference type="SAM" id="MobiDB-lite"/>
    </source>
</evidence>
<evidence type="ECO:0000259" key="6">
    <source>
        <dbReference type="Pfam" id="PF12157"/>
    </source>
</evidence>
<evidence type="ECO:0000256" key="4">
    <source>
        <dbReference type="ARBA" id="ARBA00023242"/>
    </source>
</evidence>
<proteinExistence type="predicted"/>
<dbReference type="EMBL" id="SPRW01000023">
    <property type="protein sequence ID" value="TIC65107.1"/>
    <property type="molecule type" value="Genomic_DNA"/>
</dbReference>
<reference evidence="8 9" key="1">
    <citation type="submission" date="2019-03" db="EMBL/GenBank/DDBJ databases">
        <title>Sequencing 25 genomes of Wallemia mellicola.</title>
        <authorList>
            <person name="Gostincar C."/>
        </authorList>
    </citation>
    <scope>NUCLEOTIDE SEQUENCE [LARGE SCALE GENOMIC DNA]</scope>
    <source>
        <strain evidence="8 9">EXF-1274</strain>
    </source>
</reference>
<feature type="domain" description="Zinc knuckle" evidence="7">
    <location>
        <begin position="939"/>
        <end position="959"/>
    </location>
</feature>
<sequence length="1109" mass="125659">MAGNPDESSAISSLGGLALNDLIGGELEGYDSSYLQSFGLAGSNKLSKEQIENDDLFGDDDDDEQIGANVGDDFEDDMDEDLPEEEETLKGAPSQSKARGEDDDYDEDYDAIDEQPYEPEEADMEEIADKEEEAKKIDVKEIFPAFDADKVLNFTHLFSNRGQKRRKINSNRKVIQPPHIHVHFQQAPSTKELFNRPLPPTVPKPTYIDHLVSRIWNPNVQRDSKWKKEEPSGEVKDTKEMTLVDLADWEDDIKWSAGPEVPLHIKNGIPMIATLPPNSSLMDDDWTKSIIFNEKQKPQQSFVKLTLDMNDPSLMFEELDESSQQPATNALTSTSADPFNLSNDHLYEQSVTAPKHRIRQTFSQIDVQHAYPALKLQLPFYKTRLSKNEARSFHRPILMFPLNVEQRFAKVRSGKKKKDKEKRRAAKVDGGAELLHTTKDLTLKDGTNYALWEYSEEYPSIMSNFGMGSVLVNYYRKKDQHDDHVPKSDFGEPFVLDVADESPFMKLGFVDSGQTIPTLYNNLIRAPLFRHQANPTDFLVIRSTSRHETSYFIREIKNVFLVGQTYPVSAVPGPHSRMITNTTKYRLQAIAYKLLKRTKGERLILDRLWKYFQDQNEMQMRQRLKEFMEYNRKGEHAGYWRLKATAKIPENEEILKLVSPEHVALCEAMQVGQRRLLDAGYGNVEDESQDTTAGDETKLSIEQQLAPWITTKNFVNATQSKAMLKLYGEGDPSGRGEAFSFIRVSMKDIFLRAGEDPEKIRAEVDNRPKHAHRYTVAEQQKVYKEEIARIWKAQFKALSNPIAPKLDRKDEEAFASHQRAQKEADEEKEKAKSQHGTKILKIRRLINGSWQTEMIEDSAVISAYVRKRQIIEDQSLDVDKIEPTGDEELDRRRAKMIEEKINLMRRNQERRLQRKNQQLTSAGGEPLQMKTTTKSDTTRKCGNCGQIGHMKTNRKCPLWAQFHGPNAQPSPNAAAQLPTPTVAATPGIVSGLPSTIDANNVAGFGTPQNQGPTPAGGSQPGTPAGANQSKIKLNVGGNKSSTQSPQPAGMQQLPPQFLQPQQILQAQQAQQFAQQMAQQQQQQQQFPQPFPFPFPFPLPNQDQQQSPPS</sequence>
<feature type="region of interest" description="Disordered" evidence="5">
    <location>
        <begin position="810"/>
        <end position="836"/>
    </location>
</feature>
<feature type="region of interest" description="Disordered" evidence="5">
    <location>
        <begin position="999"/>
        <end position="1109"/>
    </location>
</feature>
<dbReference type="PANTHER" id="PTHR13900:SF0">
    <property type="entry name" value="TRANSCRIPTION INITIATION FACTOR TFIID SUBUNIT 1"/>
    <property type="match status" value="1"/>
</dbReference>
<dbReference type="InterPro" id="IPR040240">
    <property type="entry name" value="TAF1"/>
</dbReference>
<feature type="compositionally biased region" description="Acidic residues" evidence="5">
    <location>
        <begin position="52"/>
        <end position="65"/>
    </location>
</feature>
<dbReference type="InterPro" id="IPR022591">
    <property type="entry name" value="TAF1_HAT_dom"/>
</dbReference>
<feature type="region of interest" description="Disordered" evidence="5">
    <location>
        <begin position="916"/>
        <end position="938"/>
    </location>
</feature>
<dbReference type="Pfam" id="PF12157">
    <property type="entry name" value="DUF3591"/>
    <property type="match status" value="1"/>
</dbReference>
<evidence type="ECO:0000256" key="1">
    <source>
        <dbReference type="ARBA" id="ARBA00004123"/>
    </source>
</evidence>
<comment type="subcellular location">
    <subcellularLocation>
        <location evidence="1">Nucleus</location>
    </subcellularLocation>
</comment>
<dbReference type="GO" id="GO:0051123">
    <property type="term" value="P:RNA polymerase II preinitiation complex assembly"/>
    <property type="evidence" value="ECO:0007669"/>
    <property type="project" value="TreeGrafter"/>
</dbReference>
<evidence type="ECO:0000313" key="8">
    <source>
        <dbReference type="EMBL" id="TIC65107.1"/>
    </source>
</evidence>
<dbReference type="Proteomes" id="UP000309601">
    <property type="component" value="Unassembled WGS sequence"/>
</dbReference>
<feature type="domain" description="Transcription initiation factor TFIID subunit 1 histone acetyltransferase" evidence="6">
    <location>
        <begin position="339"/>
        <end position="798"/>
    </location>
</feature>
<feature type="compositionally biased region" description="Low complexity" evidence="5">
    <location>
        <begin position="1099"/>
        <end position="1109"/>
    </location>
</feature>
<evidence type="ECO:0008006" key="10">
    <source>
        <dbReference type="Google" id="ProtNLM"/>
    </source>
</evidence>
<dbReference type="InterPro" id="IPR041670">
    <property type="entry name" value="Znf-CCHC_6"/>
</dbReference>
<evidence type="ECO:0000256" key="3">
    <source>
        <dbReference type="ARBA" id="ARBA00023163"/>
    </source>
</evidence>
<dbReference type="PANTHER" id="PTHR13900">
    <property type="entry name" value="TRANSCRIPTION INITIATION FACTOR TFIID"/>
    <property type="match status" value="1"/>
</dbReference>
<organism evidence="8 9">
    <name type="scientific">Wallemia mellicola</name>
    <dbReference type="NCBI Taxonomy" id="1708541"/>
    <lineage>
        <taxon>Eukaryota</taxon>
        <taxon>Fungi</taxon>
        <taxon>Dikarya</taxon>
        <taxon>Basidiomycota</taxon>
        <taxon>Wallemiomycotina</taxon>
        <taxon>Wallemiomycetes</taxon>
        <taxon>Wallemiales</taxon>
        <taxon>Wallemiaceae</taxon>
        <taxon>Wallemia</taxon>
    </lineage>
</organism>
<feature type="compositionally biased region" description="Acidic residues" evidence="5">
    <location>
        <begin position="72"/>
        <end position="87"/>
    </location>
</feature>
<feature type="compositionally biased region" description="Basic and acidic residues" evidence="5">
    <location>
        <begin position="810"/>
        <end position="832"/>
    </location>
</feature>
<name>A0AB38MW06_9BASI</name>
<evidence type="ECO:0000256" key="2">
    <source>
        <dbReference type="ARBA" id="ARBA00023015"/>
    </source>
</evidence>
<feature type="compositionally biased region" description="Polar residues" evidence="5">
    <location>
        <begin position="1025"/>
        <end position="1046"/>
    </location>
</feature>
<dbReference type="GO" id="GO:0017025">
    <property type="term" value="F:TBP-class protein binding"/>
    <property type="evidence" value="ECO:0007669"/>
    <property type="project" value="InterPro"/>
</dbReference>
<keyword evidence="2" id="KW-0805">Transcription regulation</keyword>
<protein>
    <recommendedName>
        <fullName evidence="10">Transcription initiation factor TFIID subunit 1 histone acetyltransferase domain-containing protein</fullName>
    </recommendedName>
</protein>
<evidence type="ECO:0000259" key="7">
    <source>
        <dbReference type="Pfam" id="PF15288"/>
    </source>
</evidence>
<keyword evidence="3" id="KW-0804">Transcription</keyword>
<keyword evidence="4" id="KW-0539">Nucleus</keyword>
<accession>A0AB38MW06</accession>
<dbReference type="GO" id="GO:0016251">
    <property type="term" value="F:RNA polymerase II general transcription initiation factor activity"/>
    <property type="evidence" value="ECO:0007669"/>
    <property type="project" value="InterPro"/>
</dbReference>
<dbReference type="GO" id="GO:0005669">
    <property type="term" value="C:transcription factor TFIID complex"/>
    <property type="evidence" value="ECO:0007669"/>
    <property type="project" value="InterPro"/>
</dbReference>
<evidence type="ECO:0000313" key="9">
    <source>
        <dbReference type="Proteomes" id="UP000309601"/>
    </source>
</evidence>
<gene>
    <name evidence="8" type="ORF">E3Q02_02308</name>
</gene>
<feature type="region of interest" description="Disordered" evidence="5">
    <location>
        <begin position="51"/>
        <end position="109"/>
    </location>
</feature>
<comment type="caution">
    <text evidence="8">The sequence shown here is derived from an EMBL/GenBank/DDBJ whole genome shotgun (WGS) entry which is preliminary data.</text>
</comment>
<dbReference type="AlphaFoldDB" id="A0AB38MW06"/>
<feature type="compositionally biased region" description="Pro residues" evidence="5">
    <location>
        <begin position="1088"/>
        <end position="1098"/>
    </location>
</feature>
<dbReference type="Pfam" id="PF15288">
    <property type="entry name" value="zf-CCHC_6"/>
    <property type="match status" value="1"/>
</dbReference>
<dbReference type="GO" id="GO:0004402">
    <property type="term" value="F:histone acetyltransferase activity"/>
    <property type="evidence" value="ECO:0007669"/>
    <property type="project" value="InterPro"/>
</dbReference>
<feature type="compositionally biased region" description="Low complexity" evidence="5">
    <location>
        <begin position="1051"/>
        <end position="1087"/>
    </location>
</feature>